<dbReference type="EC" id="4.99.1.2" evidence="3"/>
<dbReference type="InterPro" id="IPR024259">
    <property type="entry name" value="MerB_HTH_dom"/>
</dbReference>
<dbReference type="Gene3D" id="3.30.450.410">
    <property type="match status" value="1"/>
</dbReference>
<accession>A0A7X6DNM9</accession>
<comment type="function">
    <text evidence="8">Cleaves the carbon-mercury bond of organomercurials such as phenylmercuric acetate. One product is Hg(2+), which is subsequently detoxified by the mercuric reductase.</text>
</comment>
<proteinExistence type="inferred from homology"/>
<dbReference type="NCBIfam" id="NF033555">
    <property type="entry name" value="lyase_MerB"/>
    <property type="match status" value="1"/>
</dbReference>
<sequence>MQSLNLSEIATTLKEGLRESLFPDKIGLFHPLLRLLAKGSPVALGQIAATLHLFPSDVAAALGMLRNVEFDQDGNIVGAGITLNPTRHRFEVNGRKLFTWCAMDTLIFPMILNQTARVASTCPATGITVRLTVTPGGVEHLEPADAVVSLPKLSETCCDVRANFCNQVHFFSSSDAASAWLSERPGATLLSIQEAWRIGSILVSSLFRSDLEIGGTLECC</sequence>
<dbReference type="RefSeq" id="WP_168058499.1">
    <property type="nucleotide sequence ID" value="NZ_VTOW01000001.1"/>
</dbReference>
<keyword evidence="6" id="KW-0476">Mercury</keyword>
<dbReference type="GO" id="GO:0018836">
    <property type="term" value="F:alkylmercury lyase activity"/>
    <property type="evidence" value="ECO:0007669"/>
    <property type="project" value="UniProtKB-EC"/>
</dbReference>
<evidence type="ECO:0000256" key="5">
    <source>
        <dbReference type="ARBA" id="ARBA00022466"/>
    </source>
</evidence>
<comment type="caution">
    <text evidence="11">The sequence shown here is derived from an EMBL/GenBank/DDBJ whole genome shotgun (WGS) entry which is preliminary data.</text>
</comment>
<evidence type="ECO:0000313" key="12">
    <source>
        <dbReference type="Proteomes" id="UP000534783"/>
    </source>
</evidence>
<dbReference type="NCBIfam" id="NF009710">
    <property type="entry name" value="PRK13239.1"/>
    <property type="match status" value="1"/>
</dbReference>
<dbReference type="PRINTS" id="PR01699">
    <property type="entry name" value="ORGNOHGLYASE"/>
</dbReference>
<dbReference type="SUPFAM" id="SSF46785">
    <property type="entry name" value="Winged helix' DNA-binding domain"/>
    <property type="match status" value="1"/>
</dbReference>
<comment type="similarity">
    <text evidence="2">Belongs to the MerB family.</text>
</comment>
<gene>
    <name evidence="11" type="primary">merB</name>
    <name evidence="11" type="ORF">MNODULE_05675</name>
</gene>
<keyword evidence="12" id="KW-1185">Reference proteome</keyword>
<dbReference type="InterPro" id="IPR036390">
    <property type="entry name" value="WH_DNA-bd_sf"/>
</dbReference>
<dbReference type="PIRSF" id="PIRSF001458">
    <property type="entry name" value="MerB"/>
    <property type="match status" value="1"/>
</dbReference>
<evidence type="ECO:0000256" key="7">
    <source>
        <dbReference type="ARBA" id="ARBA00023239"/>
    </source>
</evidence>
<keyword evidence="5" id="KW-0475">Mercuric resistance</keyword>
<dbReference type="Proteomes" id="UP000534783">
    <property type="component" value="Unassembled WGS sequence"/>
</dbReference>
<dbReference type="Pfam" id="PF03243">
    <property type="entry name" value="MerB"/>
    <property type="match status" value="1"/>
</dbReference>
<reference evidence="11 12" key="1">
    <citation type="journal article" date="2020" name="Nature">
        <title>Bacterial chemolithoautotrophy via manganese oxidation.</title>
        <authorList>
            <person name="Yu H."/>
            <person name="Leadbetter J.R."/>
        </authorList>
    </citation>
    <scope>NUCLEOTIDE SEQUENCE [LARGE SCALE GENOMIC DNA]</scope>
    <source>
        <strain evidence="11 12">Mn-1</strain>
    </source>
</reference>
<name>A0A7X6DNM9_9BACT</name>
<evidence type="ECO:0000256" key="8">
    <source>
        <dbReference type="ARBA" id="ARBA00025326"/>
    </source>
</evidence>
<evidence type="ECO:0000256" key="9">
    <source>
        <dbReference type="ARBA" id="ARBA00031271"/>
    </source>
</evidence>
<evidence type="ECO:0000256" key="4">
    <source>
        <dbReference type="ARBA" id="ARBA00018180"/>
    </source>
</evidence>
<feature type="domain" description="Alkylmercury lyase helix-turn-helix" evidence="10">
    <location>
        <begin position="24"/>
        <end position="80"/>
    </location>
</feature>
<dbReference type="Pfam" id="PF12324">
    <property type="entry name" value="HTH_15"/>
    <property type="match status" value="1"/>
</dbReference>
<evidence type="ECO:0000259" key="10">
    <source>
        <dbReference type="Pfam" id="PF12324"/>
    </source>
</evidence>
<comment type="catalytic activity">
    <reaction evidence="1">
        <text>an alkylmercury + H(+) = an alkane + Hg(2+)</text>
        <dbReference type="Rhea" id="RHEA:18777"/>
        <dbReference type="ChEBI" id="CHEBI:15378"/>
        <dbReference type="ChEBI" id="CHEBI:16793"/>
        <dbReference type="ChEBI" id="CHEBI:18310"/>
        <dbReference type="ChEBI" id="CHEBI:83725"/>
        <dbReference type="EC" id="4.99.1.2"/>
    </reaction>
</comment>
<dbReference type="EMBL" id="VTOW01000001">
    <property type="protein sequence ID" value="NKE70233.1"/>
    <property type="molecule type" value="Genomic_DNA"/>
</dbReference>
<dbReference type="InterPro" id="IPR004927">
    <property type="entry name" value="MerB"/>
</dbReference>
<evidence type="ECO:0000256" key="1">
    <source>
        <dbReference type="ARBA" id="ARBA00000165"/>
    </source>
</evidence>
<evidence type="ECO:0000313" key="11">
    <source>
        <dbReference type="EMBL" id="NKE70233.1"/>
    </source>
</evidence>
<keyword evidence="7 11" id="KW-0456">Lyase</keyword>
<organism evidence="11 12">
    <name type="scientific">Candidatus Manganitrophus noduliformans</name>
    <dbReference type="NCBI Taxonomy" id="2606439"/>
    <lineage>
        <taxon>Bacteria</taxon>
        <taxon>Pseudomonadati</taxon>
        <taxon>Nitrospirota</taxon>
        <taxon>Nitrospiria</taxon>
        <taxon>Candidatus Troglogloeales</taxon>
        <taxon>Candidatus Manganitrophaceae</taxon>
        <taxon>Candidatus Manganitrophus</taxon>
    </lineage>
</organism>
<dbReference type="GO" id="GO:0046689">
    <property type="term" value="P:response to mercury ion"/>
    <property type="evidence" value="ECO:0007669"/>
    <property type="project" value="UniProtKB-KW"/>
</dbReference>
<evidence type="ECO:0000256" key="6">
    <source>
        <dbReference type="ARBA" id="ARBA00022914"/>
    </source>
</evidence>
<evidence type="ECO:0000256" key="3">
    <source>
        <dbReference type="ARBA" id="ARBA00013237"/>
    </source>
</evidence>
<dbReference type="AlphaFoldDB" id="A0A7X6DNM9"/>
<dbReference type="InterPro" id="IPR053717">
    <property type="entry name" value="MerB_lyase_sf"/>
</dbReference>
<evidence type="ECO:0000256" key="2">
    <source>
        <dbReference type="ARBA" id="ARBA00009443"/>
    </source>
</evidence>
<dbReference type="SUPFAM" id="SSF160387">
    <property type="entry name" value="NosL/MerB-like"/>
    <property type="match status" value="1"/>
</dbReference>
<protein>
    <recommendedName>
        <fullName evidence="4">Alkylmercury lyase</fullName>
        <ecNumber evidence="3">4.99.1.2</ecNumber>
    </recommendedName>
    <alternativeName>
        <fullName evidence="9">Organomercurial lyase</fullName>
    </alternativeName>
</protein>